<organism evidence="1 2">
    <name type="scientific">Piloderma croceum (strain F 1598)</name>
    <dbReference type="NCBI Taxonomy" id="765440"/>
    <lineage>
        <taxon>Eukaryota</taxon>
        <taxon>Fungi</taxon>
        <taxon>Dikarya</taxon>
        <taxon>Basidiomycota</taxon>
        <taxon>Agaricomycotina</taxon>
        <taxon>Agaricomycetes</taxon>
        <taxon>Agaricomycetidae</taxon>
        <taxon>Atheliales</taxon>
        <taxon>Atheliaceae</taxon>
        <taxon>Piloderma</taxon>
    </lineage>
</organism>
<gene>
    <name evidence="1" type="ORF">PILCRDRAFT_828731</name>
</gene>
<reference evidence="1 2" key="1">
    <citation type="submission" date="2014-04" db="EMBL/GenBank/DDBJ databases">
        <authorList>
            <consortium name="DOE Joint Genome Institute"/>
            <person name="Kuo A."/>
            <person name="Tarkka M."/>
            <person name="Buscot F."/>
            <person name="Kohler A."/>
            <person name="Nagy L.G."/>
            <person name="Floudas D."/>
            <person name="Copeland A."/>
            <person name="Barry K.W."/>
            <person name="Cichocki N."/>
            <person name="Veneault-Fourrey C."/>
            <person name="LaButti K."/>
            <person name="Lindquist E.A."/>
            <person name="Lipzen A."/>
            <person name="Lundell T."/>
            <person name="Morin E."/>
            <person name="Murat C."/>
            <person name="Sun H."/>
            <person name="Tunlid A."/>
            <person name="Henrissat B."/>
            <person name="Grigoriev I.V."/>
            <person name="Hibbett D.S."/>
            <person name="Martin F."/>
            <person name="Nordberg H.P."/>
            <person name="Cantor M.N."/>
            <person name="Hua S.X."/>
        </authorList>
    </citation>
    <scope>NUCLEOTIDE SEQUENCE [LARGE SCALE GENOMIC DNA]</scope>
    <source>
        <strain evidence="1 2">F 1598</strain>
    </source>
</reference>
<protein>
    <submittedName>
        <fullName evidence="1">Uncharacterized protein</fullName>
    </submittedName>
</protein>
<dbReference type="HOGENOM" id="CLU_3051195_0_0_1"/>
<dbReference type="AlphaFoldDB" id="A0A0C3F1J8"/>
<accession>A0A0C3F1J8</accession>
<proteinExistence type="predicted"/>
<dbReference type="Proteomes" id="UP000054166">
    <property type="component" value="Unassembled WGS sequence"/>
</dbReference>
<evidence type="ECO:0000313" key="2">
    <source>
        <dbReference type="Proteomes" id="UP000054166"/>
    </source>
</evidence>
<dbReference type="InParanoid" id="A0A0C3F1J8"/>
<evidence type="ECO:0000313" key="1">
    <source>
        <dbReference type="EMBL" id="KIM73831.1"/>
    </source>
</evidence>
<name>A0A0C3F1J8_PILCF</name>
<dbReference type="EMBL" id="KN833072">
    <property type="protein sequence ID" value="KIM73831.1"/>
    <property type="molecule type" value="Genomic_DNA"/>
</dbReference>
<keyword evidence="2" id="KW-1185">Reference proteome</keyword>
<sequence length="54" mass="6084">MDKRAVATSGRASEVRAVPQCYRKSWDSRWRGGGGGISKMLGCREPVKSFLYQY</sequence>
<reference evidence="2" key="2">
    <citation type="submission" date="2015-01" db="EMBL/GenBank/DDBJ databases">
        <title>Evolutionary Origins and Diversification of the Mycorrhizal Mutualists.</title>
        <authorList>
            <consortium name="DOE Joint Genome Institute"/>
            <consortium name="Mycorrhizal Genomics Consortium"/>
            <person name="Kohler A."/>
            <person name="Kuo A."/>
            <person name="Nagy L.G."/>
            <person name="Floudas D."/>
            <person name="Copeland A."/>
            <person name="Barry K.W."/>
            <person name="Cichocki N."/>
            <person name="Veneault-Fourrey C."/>
            <person name="LaButti K."/>
            <person name="Lindquist E.A."/>
            <person name="Lipzen A."/>
            <person name="Lundell T."/>
            <person name="Morin E."/>
            <person name="Murat C."/>
            <person name="Riley R."/>
            <person name="Ohm R."/>
            <person name="Sun H."/>
            <person name="Tunlid A."/>
            <person name="Henrissat B."/>
            <person name="Grigoriev I.V."/>
            <person name="Hibbett D.S."/>
            <person name="Martin F."/>
        </authorList>
    </citation>
    <scope>NUCLEOTIDE SEQUENCE [LARGE SCALE GENOMIC DNA]</scope>
    <source>
        <strain evidence="2">F 1598</strain>
    </source>
</reference>